<sequence>MNISHFELIIANNRDEYFVRPTKPAGFWDDAPNCISGLDQQAGKEGGTWLALSTNNKIGVLLNILSNDGVDIVGAKKGRGFLVTNFMPTSTSANDYLTEIEKDGAGYNPFNLVLFEKLVDSDRWKMHYYNNEDEHTHEVYDHGIYSMSNSTNRKPWNKVLHGKDRMKSIIDQFAADKDKTNHKEELKMALLAMLNDDTSHMPDPQLESQGRQLSPAWLKSRSAICVKPTEGINYGTRTNTVIIIDSEGQCEYVERTMKERINADSVQWTTSNYTFQMENNSK</sequence>
<dbReference type="OrthoDB" id="191601at2759"/>
<dbReference type="PANTHER" id="PTHR17985">
    <property type="entry name" value="SER/THR-RICH PROTEIN T10 IN DGCR REGION"/>
    <property type="match status" value="1"/>
</dbReference>
<evidence type="ECO:0000313" key="1">
    <source>
        <dbReference type="EMBL" id="CAH1800637.1"/>
    </source>
</evidence>
<dbReference type="PANTHER" id="PTHR17985:SF8">
    <property type="entry name" value="TRANSPORT AND GOLGI ORGANIZATION PROTEIN 2 HOMOLOG"/>
    <property type="match status" value="1"/>
</dbReference>
<dbReference type="GO" id="GO:0007030">
    <property type="term" value="P:Golgi organization"/>
    <property type="evidence" value="ECO:0007669"/>
    <property type="project" value="TreeGrafter"/>
</dbReference>
<organism evidence="1 2">
    <name type="scientific">Owenia fusiformis</name>
    <name type="common">Polychaete worm</name>
    <dbReference type="NCBI Taxonomy" id="6347"/>
    <lineage>
        <taxon>Eukaryota</taxon>
        <taxon>Metazoa</taxon>
        <taxon>Spiralia</taxon>
        <taxon>Lophotrochozoa</taxon>
        <taxon>Annelida</taxon>
        <taxon>Polychaeta</taxon>
        <taxon>Sedentaria</taxon>
        <taxon>Canalipalpata</taxon>
        <taxon>Sabellida</taxon>
        <taxon>Oweniida</taxon>
        <taxon>Oweniidae</taxon>
        <taxon>Owenia</taxon>
    </lineage>
</organism>
<dbReference type="AlphaFoldDB" id="A0A8S4Q421"/>
<dbReference type="InterPro" id="IPR008551">
    <property type="entry name" value="TANGO2"/>
</dbReference>
<dbReference type="EMBL" id="CAIIXF020000012">
    <property type="protein sequence ID" value="CAH1800637.1"/>
    <property type="molecule type" value="Genomic_DNA"/>
</dbReference>
<gene>
    <name evidence="1" type="ORF">OFUS_LOCUS24496</name>
</gene>
<proteinExistence type="predicted"/>
<name>A0A8S4Q421_OWEFU</name>
<protein>
    <recommendedName>
        <fullName evidence="3">Transport and Golgi organization protein 2</fullName>
    </recommendedName>
</protein>
<dbReference type="GO" id="GO:0005794">
    <property type="term" value="C:Golgi apparatus"/>
    <property type="evidence" value="ECO:0007669"/>
    <property type="project" value="TreeGrafter"/>
</dbReference>
<accession>A0A8S4Q421</accession>
<reference evidence="1" key="1">
    <citation type="submission" date="2022-03" db="EMBL/GenBank/DDBJ databases">
        <authorList>
            <person name="Martin C."/>
        </authorList>
    </citation>
    <scope>NUCLEOTIDE SEQUENCE</scope>
</reference>
<keyword evidence="2" id="KW-1185">Reference proteome</keyword>
<dbReference type="Pfam" id="PF05742">
    <property type="entry name" value="TANGO2"/>
    <property type="match status" value="1"/>
</dbReference>
<dbReference type="GO" id="GO:0009306">
    <property type="term" value="P:protein secretion"/>
    <property type="evidence" value="ECO:0007669"/>
    <property type="project" value="TreeGrafter"/>
</dbReference>
<comment type="caution">
    <text evidence="1">The sequence shown here is derived from an EMBL/GenBank/DDBJ whole genome shotgun (WGS) entry which is preliminary data.</text>
</comment>
<evidence type="ECO:0000313" key="2">
    <source>
        <dbReference type="Proteomes" id="UP000749559"/>
    </source>
</evidence>
<evidence type="ECO:0008006" key="3">
    <source>
        <dbReference type="Google" id="ProtNLM"/>
    </source>
</evidence>
<dbReference type="Proteomes" id="UP000749559">
    <property type="component" value="Unassembled WGS sequence"/>
</dbReference>